<evidence type="ECO:0000313" key="1">
    <source>
        <dbReference type="EMBL" id="CAG6629624.1"/>
    </source>
</evidence>
<accession>A0A8D8QDJ5</accession>
<reference evidence="1" key="1">
    <citation type="submission" date="2021-05" db="EMBL/GenBank/DDBJ databases">
        <authorList>
            <person name="Alioto T."/>
            <person name="Alioto T."/>
            <person name="Gomez Garrido J."/>
        </authorList>
    </citation>
    <scope>NUCLEOTIDE SEQUENCE</scope>
</reference>
<organism evidence="1">
    <name type="scientific">Cacopsylla melanoneura</name>
    <dbReference type="NCBI Taxonomy" id="428564"/>
    <lineage>
        <taxon>Eukaryota</taxon>
        <taxon>Metazoa</taxon>
        <taxon>Ecdysozoa</taxon>
        <taxon>Arthropoda</taxon>
        <taxon>Hexapoda</taxon>
        <taxon>Insecta</taxon>
        <taxon>Pterygota</taxon>
        <taxon>Neoptera</taxon>
        <taxon>Paraneoptera</taxon>
        <taxon>Hemiptera</taxon>
        <taxon>Sternorrhyncha</taxon>
        <taxon>Psylloidea</taxon>
        <taxon>Psyllidae</taxon>
        <taxon>Psyllinae</taxon>
        <taxon>Cacopsylla</taxon>
    </lineage>
</organism>
<dbReference type="AlphaFoldDB" id="A0A8D8QDJ5"/>
<sequence length="398" mass="45371">MKIIKVAGKEGKAKLSTEYPLFGHYLGVYSLYINYDNMVYISQDDVLSIRNKDYVIKKGYHNVADISPIEELKFSLGKDRKIQVESSKYFHIGKSLCQDLGLEYKSTEYSLVGIGPVALGVRYYIDIDKDCSFIMGDADHRETYTISKGLLSLNQLSMRLTKNIRFETSVDVDETFALVISSKLGYKFDDHLSALLGFDPKKKEHIPFTKDHLVRLMTSDKVPKLKTKPCIIGLNGRLIVPTEGVDIFHYDPLKEDLETAHETIGAHFPKFSFSNNIVTITGDKYFELDGNLPEKFKVNPPTSFSQSGIQSLLLDITHKMFEVHCDVVEKSITSSNLIHIEEEILFTFSISNKNYVIPHEVLFLPITQKKIHHIIISIFSVDGEPFFIPEFTVYLLFK</sequence>
<dbReference type="EMBL" id="HBUF01071309">
    <property type="protein sequence ID" value="CAG6629624.1"/>
    <property type="molecule type" value="Transcribed_RNA"/>
</dbReference>
<name>A0A8D8QDJ5_9HEMI</name>
<protein>
    <submittedName>
        <fullName evidence="1">Uncharacterized protein</fullName>
    </submittedName>
</protein>
<proteinExistence type="predicted"/>